<evidence type="ECO:0000256" key="1">
    <source>
        <dbReference type="ARBA" id="ARBA00022679"/>
    </source>
</evidence>
<feature type="binding site" evidence="2">
    <location>
        <position position="55"/>
    </location>
    <ligand>
        <name>CoA</name>
        <dbReference type="ChEBI" id="CHEBI:57287"/>
    </ligand>
</feature>
<feature type="domain" description="4'-phosphopantetheinyl transferase" evidence="4">
    <location>
        <begin position="109"/>
        <end position="186"/>
    </location>
</feature>
<name>A0A1C6V6A1_9ACTN</name>
<feature type="binding site" evidence="2">
    <location>
        <position position="155"/>
    </location>
    <ligand>
        <name>CoA</name>
        <dbReference type="ChEBI" id="CHEBI:57287"/>
    </ligand>
</feature>
<dbReference type="PANTHER" id="PTHR38096:SF1">
    <property type="entry name" value="ENTEROBACTIN SYNTHASE COMPONENT D"/>
    <property type="match status" value="1"/>
</dbReference>
<keyword evidence="1 6" id="KW-0808">Transferase</keyword>
<reference evidence="7" key="1">
    <citation type="submission" date="2016-06" db="EMBL/GenBank/DDBJ databases">
        <authorList>
            <person name="Varghese N."/>
            <person name="Submissions Spin"/>
        </authorList>
    </citation>
    <scope>NUCLEOTIDE SEQUENCE [LARGE SCALE GENOMIC DNA]</scope>
    <source>
        <strain evidence="7">DSM 44151</strain>
    </source>
</reference>
<dbReference type="InterPro" id="IPR003542">
    <property type="entry name" value="Enbac_synth_compD-like"/>
</dbReference>
<dbReference type="InterPro" id="IPR037143">
    <property type="entry name" value="4-PPantetheinyl_Trfase_dom_sf"/>
</dbReference>
<organism evidence="6 7">
    <name type="scientific">Micromonospora chersina</name>
    <dbReference type="NCBI Taxonomy" id="47854"/>
    <lineage>
        <taxon>Bacteria</taxon>
        <taxon>Bacillati</taxon>
        <taxon>Actinomycetota</taxon>
        <taxon>Actinomycetes</taxon>
        <taxon>Micromonosporales</taxon>
        <taxon>Micromonosporaceae</taxon>
        <taxon>Micromonospora</taxon>
    </lineage>
</organism>
<dbReference type="Proteomes" id="UP000198605">
    <property type="component" value="Unassembled WGS sequence"/>
</dbReference>
<feature type="binding site" evidence="2">
    <location>
        <begin position="91"/>
        <end position="92"/>
    </location>
    <ligand>
        <name>CoA</name>
        <dbReference type="ChEBI" id="CHEBI:57287"/>
    </ligand>
</feature>
<proteinExistence type="predicted"/>
<sequence>MVAVRFRVMRDLLPPEVAVAVAAAADWTGALLPAEWACLGDRAVASRRRDFTAGRVCARRALAGLGLPATPVPAAPDRAPVWPPGVVGAITHTRDYCAAAAARATEIRAVGLDAERHRDLTPGVRRRVCLPEEEADLVRLPAGVAWPTVLFSAKETVYKVWHPLVGTWLDFADARVTLDPDAGTFTARIAPARLAAAPVTDPPLSIAGRFAVDAELVRTAAVLVPR</sequence>
<keyword evidence="7" id="KW-1185">Reference proteome</keyword>
<dbReference type="GO" id="GO:0009239">
    <property type="term" value="P:enterobactin biosynthetic process"/>
    <property type="evidence" value="ECO:0007669"/>
    <property type="project" value="InterPro"/>
</dbReference>
<evidence type="ECO:0000259" key="5">
    <source>
        <dbReference type="Pfam" id="PF17837"/>
    </source>
</evidence>
<comment type="cofactor">
    <cofactor evidence="3">
        <name>Mg(2+)</name>
        <dbReference type="ChEBI" id="CHEBI:18420"/>
    </cofactor>
</comment>
<accession>A0A1C6V6A1</accession>
<dbReference type="GO" id="GO:0008897">
    <property type="term" value="F:holo-[acyl-carrier-protein] synthase activity"/>
    <property type="evidence" value="ECO:0007669"/>
    <property type="project" value="InterPro"/>
</dbReference>
<dbReference type="STRING" id="47854.GA0070603_3295"/>
<feature type="binding site" evidence="3">
    <location>
        <position position="115"/>
    </location>
    <ligand>
        <name>Mg(2+)</name>
        <dbReference type="ChEBI" id="CHEBI:18420"/>
    </ligand>
</feature>
<dbReference type="GO" id="GO:0009366">
    <property type="term" value="C:enterobactin synthetase complex"/>
    <property type="evidence" value="ECO:0007669"/>
    <property type="project" value="InterPro"/>
</dbReference>
<dbReference type="GO" id="GO:0000287">
    <property type="term" value="F:magnesium ion binding"/>
    <property type="evidence" value="ECO:0007669"/>
    <property type="project" value="InterPro"/>
</dbReference>
<dbReference type="Pfam" id="PF17837">
    <property type="entry name" value="4PPT_N"/>
    <property type="match status" value="1"/>
</dbReference>
<feature type="binding site" evidence="3">
    <location>
        <position position="114"/>
    </location>
    <ligand>
        <name>Mg(2+)</name>
        <dbReference type="ChEBI" id="CHEBI:18420"/>
    </ligand>
</feature>
<dbReference type="Pfam" id="PF01648">
    <property type="entry name" value="ACPS"/>
    <property type="match status" value="1"/>
</dbReference>
<evidence type="ECO:0000256" key="3">
    <source>
        <dbReference type="PIRSR" id="PIRSR603542-2"/>
    </source>
</evidence>
<feature type="binding site" evidence="2">
    <location>
        <position position="47"/>
    </location>
    <ligand>
        <name>CoA</name>
        <dbReference type="ChEBI" id="CHEBI:57287"/>
    </ligand>
</feature>
<feature type="binding site" evidence="3">
    <location>
        <position position="113"/>
    </location>
    <ligand>
        <name>Mg(2+)</name>
        <dbReference type="ChEBI" id="CHEBI:18420"/>
    </ligand>
</feature>
<evidence type="ECO:0000256" key="2">
    <source>
        <dbReference type="PIRSR" id="PIRSR603542-1"/>
    </source>
</evidence>
<dbReference type="SUPFAM" id="SSF56214">
    <property type="entry name" value="4'-phosphopantetheinyl transferase"/>
    <property type="match status" value="1"/>
</dbReference>
<feature type="domain" description="4'-phosphopantetheinyl transferase N-terminal" evidence="5">
    <location>
        <begin position="42"/>
        <end position="102"/>
    </location>
</feature>
<evidence type="ECO:0000313" key="7">
    <source>
        <dbReference type="Proteomes" id="UP000198605"/>
    </source>
</evidence>
<dbReference type="GO" id="GO:0005886">
    <property type="term" value="C:plasma membrane"/>
    <property type="evidence" value="ECO:0007669"/>
    <property type="project" value="TreeGrafter"/>
</dbReference>
<dbReference type="PRINTS" id="PR01399">
    <property type="entry name" value="ENTSNTHTASED"/>
</dbReference>
<evidence type="ECO:0000313" key="6">
    <source>
        <dbReference type="EMBL" id="SCL61882.1"/>
    </source>
</evidence>
<dbReference type="Gene3D" id="3.90.470.20">
    <property type="entry name" value="4'-phosphopantetheinyl transferase domain"/>
    <property type="match status" value="1"/>
</dbReference>
<dbReference type="PANTHER" id="PTHR38096">
    <property type="entry name" value="ENTEROBACTIN SYNTHASE COMPONENT D"/>
    <property type="match status" value="1"/>
</dbReference>
<gene>
    <name evidence="6" type="ORF">GA0070603_3295</name>
</gene>
<keyword evidence="3" id="KW-0479">Metal-binding</keyword>
<dbReference type="AlphaFoldDB" id="A0A1C6V6A1"/>
<feature type="binding site" evidence="2">
    <location>
        <position position="113"/>
    </location>
    <ligand>
        <name>CoA</name>
        <dbReference type="ChEBI" id="CHEBI:57287"/>
    </ligand>
</feature>
<evidence type="ECO:0000259" key="4">
    <source>
        <dbReference type="Pfam" id="PF01648"/>
    </source>
</evidence>
<keyword evidence="3" id="KW-0460">Magnesium</keyword>
<dbReference type="InterPro" id="IPR041354">
    <property type="entry name" value="4PPT_N"/>
</dbReference>
<feature type="binding site" evidence="2">
    <location>
        <position position="169"/>
    </location>
    <ligand>
        <name>CoA</name>
        <dbReference type="ChEBI" id="CHEBI:57287"/>
    </ligand>
</feature>
<dbReference type="EMBL" id="FMIB01000002">
    <property type="protein sequence ID" value="SCL61882.1"/>
    <property type="molecule type" value="Genomic_DNA"/>
</dbReference>
<feature type="binding site" evidence="2">
    <location>
        <position position="159"/>
    </location>
    <ligand>
        <name>CoA</name>
        <dbReference type="ChEBI" id="CHEBI:57287"/>
    </ligand>
</feature>
<dbReference type="InterPro" id="IPR008278">
    <property type="entry name" value="4-PPantetheinyl_Trfase_dom"/>
</dbReference>
<protein>
    <submittedName>
        <fullName evidence="6">4'-phosphopantetheinyl transferase EntD (Siderophore biosynthesis)</fullName>
    </submittedName>
</protein>